<proteinExistence type="predicted"/>
<dbReference type="Proteomes" id="UP001060215">
    <property type="component" value="Chromosome 1"/>
</dbReference>
<evidence type="ECO:0000313" key="2">
    <source>
        <dbReference type="Proteomes" id="UP001060215"/>
    </source>
</evidence>
<comment type="caution">
    <text evidence="1">The sequence shown here is derived from an EMBL/GenBank/DDBJ whole genome shotgun (WGS) entry which is preliminary data.</text>
</comment>
<keyword evidence="2" id="KW-1185">Reference proteome</keyword>
<gene>
    <name evidence="1" type="ORF">LOK49_LG01G02853</name>
</gene>
<reference evidence="1 2" key="1">
    <citation type="journal article" date="2022" name="Plant J.">
        <title>Chromosome-level genome of Camellia lanceoleosa provides a valuable resource for understanding genome evolution and self-incompatibility.</title>
        <authorList>
            <person name="Gong W."/>
            <person name="Xiao S."/>
            <person name="Wang L."/>
            <person name="Liao Z."/>
            <person name="Chang Y."/>
            <person name="Mo W."/>
            <person name="Hu G."/>
            <person name="Li W."/>
            <person name="Zhao G."/>
            <person name="Zhu H."/>
            <person name="Hu X."/>
            <person name="Ji K."/>
            <person name="Xiang X."/>
            <person name="Song Q."/>
            <person name="Yuan D."/>
            <person name="Jin S."/>
            <person name="Zhang L."/>
        </authorList>
    </citation>
    <scope>NUCLEOTIDE SEQUENCE [LARGE SCALE GENOMIC DNA]</scope>
    <source>
        <strain evidence="1">SQ_2022a</strain>
    </source>
</reference>
<organism evidence="1 2">
    <name type="scientific">Camellia lanceoleosa</name>
    <dbReference type="NCBI Taxonomy" id="1840588"/>
    <lineage>
        <taxon>Eukaryota</taxon>
        <taxon>Viridiplantae</taxon>
        <taxon>Streptophyta</taxon>
        <taxon>Embryophyta</taxon>
        <taxon>Tracheophyta</taxon>
        <taxon>Spermatophyta</taxon>
        <taxon>Magnoliopsida</taxon>
        <taxon>eudicotyledons</taxon>
        <taxon>Gunneridae</taxon>
        <taxon>Pentapetalae</taxon>
        <taxon>asterids</taxon>
        <taxon>Ericales</taxon>
        <taxon>Theaceae</taxon>
        <taxon>Camellia</taxon>
    </lineage>
</organism>
<name>A0ACC0J3P2_9ERIC</name>
<sequence length="159" mass="17583">MVIRDKHPPPPHPKAKQPTTPSLKTMKTNYLCMPKFKAATTTSAACGRKNHRLSPMTLLDRVREAVFRLIMLSALSKAAQQSSNTGSSSSGGGDYHVHRSCYYAPHDDPHHSEAVADCIEFIKKSATTTDYYDENRDSSASSFVDAHTEPEMTIPVPFM</sequence>
<accession>A0ACC0J3P2</accession>
<evidence type="ECO:0000313" key="1">
    <source>
        <dbReference type="EMBL" id="KAI8031121.1"/>
    </source>
</evidence>
<dbReference type="EMBL" id="CM045758">
    <property type="protein sequence ID" value="KAI8031121.1"/>
    <property type="molecule type" value="Genomic_DNA"/>
</dbReference>
<protein>
    <submittedName>
        <fullName evidence="1">Uncharacterized protein</fullName>
    </submittedName>
</protein>